<keyword evidence="5" id="KW-1185">Reference proteome</keyword>
<dbReference type="InterPro" id="IPR001878">
    <property type="entry name" value="Znf_CCHC"/>
</dbReference>
<comment type="caution">
    <text evidence="4">The sequence shown here is derived from an EMBL/GenBank/DDBJ whole genome shotgun (WGS) entry which is preliminary data.</text>
</comment>
<sequence length="358" mass="40853">MSNLAKLDFLALDITGKNYLSWVLDAEIHLNSKNLGDTIKEGNEATDQNKAKAMIFLRHHIHEDLKNEYLTIKDPLTLWNKLKERYDHQKTLILPKACYEWIHLRLQDFKSISEYNSAMVRITSQLILCGESITDKEMLEKTFSTFHASNLLLQQQYREKGFKKYSELISCLLVAEQNNELLMKNHETRPTGIAPFPEANVATYNDQSGSRGRDHGRGRGRGRGYGHGRGNYHGISFKNIRTHQNFHGNGKKSKDDASKKKDETTPNACYRCGGKDHWARTCRTPKHLIELYQQSIKGKGKGIETNFTYEIDNVDIPDGYNDLNDTTHMDVSDFLIDTPNPNVDGSSTPLDACNIPYI</sequence>
<dbReference type="GO" id="GO:0003676">
    <property type="term" value="F:nucleic acid binding"/>
    <property type="evidence" value="ECO:0007669"/>
    <property type="project" value="InterPro"/>
</dbReference>
<feature type="region of interest" description="Disordered" evidence="2">
    <location>
        <begin position="244"/>
        <end position="266"/>
    </location>
</feature>
<keyword evidence="1" id="KW-0862">Zinc</keyword>
<evidence type="ECO:0000256" key="1">
    <source>
        <dbReference type="PROSITE-ProRule" id="PRU00047"/>
    </source>
</evidence>
<dbReference type="Gene3D" id="4.10.60.10">
    <property type="entry name" value="Zinc finger, CCHC-type"/>
    <property type="match status" value="1"/>
</dbReference>
<reference evidence="4" key="1">
    <citation type="journal article" date="2023" name="bioRxiv">
        <title>Improved chromosome-level genome assembly for marigold (Tagetes erecta).</title>
        <authorList>
            <person name="Jiang F."/>
            <person name="Yuan L."/>
            <person name="Wang S."/>
            <person name="Wang H."/>
            <person name="Xu D."/>
            <person name="Wang A."/>
            <person name="Fan W."/>
        </authorList>
    </citation>
    <scope>NUCLEOTIDE SEQUENCE</scope>
    <source>
        <strain evidence="4">WSJ</strain>
        <tissue evidence="4">Leaf</tissue>
    </source>
</reference>
<accession>A0AAD8KYS1</accession>
<dbReference type="PANTHER" id="PTHR33325">
    <property type="entry name" value="ZINC FINGER, CCHC-TYPE-RELATED"/>
    <property type="match status" value="1"/>
</dbReference>
<dbReference type="PANTHER" id="PTHR33325:SF11">
    <property type="entry name" value="COLD SHOCK DOMAIN-CONTAINING PROTEIN 4-LIKE"/>
    <property type="match status" value="1"/>
</dbReference>
<dbReference type="AlphaFoldDB" id="A0AAD8KYS1"/>
<evidence type="ECO:0000256" key="2">
    <source>
        <dbReference type="SAM" id="MobiDB-lite"/>
    </source>
</evidence>
<dbReference type="SMART" id="SM00343">
    <property type="entry name" value="ZnF_C2HC"/>
    <property type="match status" value="1"/>
</dbReference>
<keyword evidence="1" id="KW-0479">Metal-binding</keyword>
<keyword evidence="1" id="KW-0863">Zinc-finger</keyword>
<protein>
    <recommendedName>
        <fullName evidence="3">CCHC-type domain-containing protein</fullName>
    </recommendedName>
</protein>
<name>A0AAD8KYS1_TARER</name>
<dbReference type="SUPFAM" id="SSF57756">
    <property type="entry name" value="Retrovirus zinc finger-like domains"/>
    <property type="match status" value="1"/>
</dbReference>
<evidence type="ECO:0000313" key="4">
    <source>
        <dbReference type="EMBL" id="KAK1431617.1"/>
    </source>
</evidence>
<dbReference type="InterPro" id="IPR036875">
    <property type="entry name" value="Znf_CCHC_sf"/>
</dbReference>
<feature type="compositionally biased region" description="Basic and acidic residues" evidence="2">
    <location>
        <begin position="252"/>
        <end position="264"/>
    </location>
</feature>
<feature type="domain" description="CCHC-type" evidence="3">
    <location>
        <begin position="269"/>
        <end position="283"/>
    </location>
</feature>
<evidence type="ECO:0000313" key="5">
    <source>
        <dbReference type="Proteomes" id="UP001229421"/>
    </source>
</evidence>
<dbReference type="EMBL" id="JAUHHV010000002">
    <property type="protein sequence ID" value="KAK1431617.1"/>
    <property type="molecule type" value="Genomic_DNA"/>
</dbReference>
<evidence type="ECO:0000259" key="3">
    <source>
        <dbReference type="PROSITE" id="PS50158"/>
    </source>
</evidence>
<dbReference type="GO" id="GO:0008270">
    <property type="term" value="F:zinc ion binding"/>
    <property type="evidence" value="ECO:0007669"/>
    <property type="project" value="UniProtKB-KW"/>
</dbReference>
<organism evidence="4 5">
    <name type="scientific">Tagetes erecta</name>
    <name type="common">African marigold</name>
    <dbReference type="NCBI Taxonomy" id="13708"/>
    <lineage>
        <taxon>Eukaryota</taxon>
        <taxon>Viridiplantae</taxon>
        <taxon>Streptophyta</taxon>
        <taxon>Embryophyta</taxon>
        <taxon>Tracheophyta</taxon>
        <taxon>Spermatophyta</taxon>
        <taxon>Magnoliopsida</taxon>
        <taxon>eudicotyledons</taxon>
        <taxon>Gunneridae</taxon>
        <taxon>Pentapetalae</taxon>
        <taxon>asterids</taxon>
        <taxon>campanulids</taxon>
        <taxon>Asterales</taxon>
        <taxon>Asteraceae</taxon>
        <taxon>Asteroideae</taxon>
        <taxon>Heliantheae alliance</taxon>
        <taxon>Tageteae</taxon>
        <taxon>Tagetes</taxon>
    </lineage>
</organism>
<feature type="region of interest" description="Disordered" evidence="2">
    <location>
        <begin position="203"/>
        <end position="228"/>
    </location>
</feature>
<dbReference type="Proteomes" id="UP001229421">
    <property type="component" value="Unassembled WGS sequence"/>
</dbReference>
<gene>
    <name evidence="4" type="ORF">QVD17_08101</name>
</gene>
<proteinExistence type="predicted"/>
<dbReference type="PROSITE" id="PS50158">
    <property type="entry name" value="ZF_CCHC"/>
    <property type="match status" value="1"/>
</dbReference>